<dbReference type="PANTHER" id="PTHR12840">
    <property type="entry name" value="NADH-UBIQUINONE OXIDOREDUCTASE ASHI SUBUNIT"/>
    <property type="match status" value="1"/>
</dbReference>
<name>A0A0N4ZPH4_PARTI</name>
<protein>
    <submittedName>
        <fullName evidence="3">NADH dehydrogenase [ubiquinone] 1 beta subcomplex subunit 8, mitochondrial</fullName>
    </submittedName>
</protein>
<dbReference type="InterPro" id="IPR008699">
    <property type="entry name" value="NDUFB8"/>
</dbReference>
<dbReference type="Pfam" id="PF05821">
    <property type="entry name" value="NDUF_B8"/>
    <property type="match status" value="1"/>
</dbReference>
<keyword evidence="2" id="KW-1185">Reference proteome</keyword>
<accession>A0A0N4ZPH4</accession>
<organism evidence="2 3">
    <name type="scientific">Parastrongyloides trichosuri</name>
    <name type="common">Possum-specific nematode worm</name>
    <dbReference type="NCBI Taxonomy" id="131310"/>
    <lineage>
        <taxon>Eukaryota</taxon>
        <taxon>Metazoa</taxon>
        <taxon>Ecdysozoa</taxon>
        <taxon>Nematoda</taxon>
        <taxon>Chromadorea</taxon>
        <taxon>Rhabditida</taxon>
        <taxon>Tylenchina</taxon>
        <taxon>Panagrolaimomorpha</taxon>
        <taxon>Strongyloidoidea</taxon>
        <taxon>Strongyloididae</taxon>
        <taxon>Parastrongyloides</taxon>
    </lineage>
</organism>
<reference evidence="3" key="1">
    <citation type="submission" date="2017-02" db="UniProtKB">
        <authorList>
            <consortium name="WormBaseParasite"/>
        </authorList>
    </citation>
    <scope>IDENTIFICATION</scope>
</reference>
<evidence type="ECO:0000313" key="2">
    <source>
        <dbReference type="Proteomes" id="UP000038045"/>
    </source>
</evidence>
<dbReference type="GO" id="GO:0005739">
    <property type="term" value="C:mitochondrion"/>
    <property type="evidence" value="ECO:0007669"/>
    <property type="project" value="InterPro"/>
</dbReference>
<evidence type="ECO:0000256" key="1">
    <source>
        <dbReference type="SAM" id="Phobius"/>
    </source>
</evidence>
<proteinExistence type="predicted"/>
<keyword evidence="1" id="KW-0472">Membrane</keyword>
<feature type="transmembrane region" description="Helical" evidence="1">
    <location>
        <begin position="128"/>
        <end position="149"/>
    </location>
</feature>
<keyword evidence="1" id="KW-1133">Transmembrane helix</keyword>
<dbReference type="Proteomes" id="UP000038045">
    <property type="component" value="Unplaced"/>
</dbReference>
<dbReference type="STRING" id="131310.A0A0N4ZPH4"/>
<sequence length="195" mass="23097">MAQLSKVTIRNLHTTILNARGPLKFDGWFPRDHKPGPYPTTDEERRAAAVQYGLRPEDYKPIDPSDPNRHAGNYPDFGRVTFDHKDPYDSWTDRLHRRNWGEMVTIDQMSHRGDRLTFTGLEEENFKFWSAMVTILRVIVPMGLLAYYFTRNDPNCLRWQNPAMPKQYPYDFYRAFPFEDPRNYPIVNYSFEPAE</sequence>
<evidence type="ECO:0000313" key="3">
    <source>
        <dbReference type="WBParaSite" id="PTRK_0001043400.1"/>
    </source>
</evidence>
<dbReference type="WBParaSite" id="PTRK_0001043400.1">
    <property type="protein sequence ID" value="PTRK_0001043400.1"/>
    <property type="gene ID" value="PTRK_0001043400"/>
</dbReference>
<dbReference type="PANTHER" id="PTHR12840:SF1">
    <property type="entry name" value="NADH DEHYDROGENASE [UBIQUINONE] 1 BETA SUBCOMPLEX SUBUNIT 8, MITOCHONDRIAL"/>
    <property type="match status" value="1"/>
</dbReference>
<keyword evidence="1" id="KW-0812">Transmembrane</keyword>
<dbReference type="AlphaFoldDB" id="A0A0N4ZPH4"/>